<comment type="caution">
    <text evidence="6">The sequence shown here is derived from an EMBL/GenBank/DDBJ whole genome shotgun (WGS) entry which is preliminary data.</text>
</comment>
<keyword evidence="7" id="KW-1185">Reference proteome</keyword>
<dbReference type="PANTHER" id="PTHR46511:SF1">
    <property type="entry name" value="MORN REPEAT-CONTAINING PROTEIN 3"/>
    <property type="match status" value="1"/>
</dbReference>
<dbReference type="AlphaFoldDB" id="A0AAD9VJT6"/>
<protein>
    <recommendedName>
        <fullName evidence="4">MORN repeat-containing protein 3</fullName>
    </recommendedName>
</protein>
<dbReference type="Pfam" id="PF02493">
    <property type="entry name" value="MORN"/>
    <property type="match status" value="6"/>
</dbReference>
<comment type="function">
    <text evidence="5">Assembles a suppression complex (suppresome) by tethering SIRT1 and MDM2 to regulate composite modifications of p53/TP53. Confers both deacetylation-mediated functional inactivation, by SIRT1, and ubiquitination-dependent degradation, by MDM2, of p53/TP53, promoting a proliferative and cell survival behaviors. May play a role in the regulation of spermatogenesis.</text>
</comment>
<organism evidence="6 7">
    <name type="scientific">Odynerus spinipes</name>
    <dbReference type="NCBI Taxonomy" id="1348599"/>
    <lineage>
        <taxon>Eukaryota</taxon>
        <taxon>Metazoa</taxon>
        <taxon>Ecdysozoa</taxon>
        <taxon>Arthropoda</taxon>
        <taxon>Hexapoda</taxon>
        <taxon>Insecta</taxon>
        <taxon>Pterygota</taxon>
        <taxon>Neoptera</taxon>
        <taxon>Endopterygota</taxon>
        <taxon>Hymenoptera</taxon>
        <taxon>Apocrita</taxon>
        <taxon>Aculeata</taxon>
        <taxon>Vespoidea</taxon>
        <taxon>Vespidae</taxon>
        <taxon>Eumeninae</taxon>
        <taxon>Odynerus</taxon>
    </lineage>
</organism>
<proteinExistence type="predicted"/>
<evidence type="ECO:0000256" key="1">
    <source>
        <dbReference type="ARBA" id="ARBA00004218"/>
    </source>
</evidence>
<accession>A0AAD9VJT6</accession>
<evidence type="ECO:0000313" key="7">
    <source>
        <dbReference type="Proteomes" id="UP001258017"/>
    </source>
</evidence>
<evidence type="ECO:0000256" key="5">
    <source>
        <dbReference type="ARBA" id="ARBA00045851"/>
    </source>
</evidence>
<evidence type="ECO:0000256" key="4">
    <source>
        <dbReference type="ARBA" id="ARBA00039854"/>
    </source>
</evidence>
<evidence type="ECO:0000256" key="3">
    <source>
        <dbReference type="ARBA" id="ARBA00023329"/>
    </source>
</evidence>
<dbReference type="GO" id="GO:0001669">
    <property type="term" value="C:acrosomal vesicle"/>
    <property type="evidence" value="ECO:0007669"/>
    <property type="project" value="UniProtKB-SubCell"/>
</dbReference>
<reference evidence="6" key="2">
    <citation type="journal article" date="2023" name="Commun. Biol.">
        <title>Intrasexual cuticular hydrocarbon dimorphism in a wasp sheds light on hydrocarbon biosynthesis genes in Hymenoptera.</title>
        <authorList>
            <person name="Moris V.C."/>
            <person name="Podsiadlowski L."/>
            <person name="Martin S."/>
            <person name="Oeyen J.P."/>
            <person name="Donath A."/>
            <person name="Petersen M."/>
            <person name="Wilbrandt J."/>
            <person name="Misof B."/>
            <person name="Liedtke D."/>
            <person name="Thamm M."/>
            <person name="Scheiner R."/>
            <person name="Schmitt T."/>
            <person name="Niehuis O."/>
        </authorList>
    </citation>
    <scope>NUCLEOTIDE SEQUENCE</scope>
    <source>
        <strain evidence="6">GBR_01_08_01A</strain>
    </source>
</reference>
<dbReference type="SUPFAM" id="SSF82185">
    <property type="entry name" value="Histone H3 K4-specific methyltransferase SET7/9 N-terminal domain"/>
    <property type="match status" value="2"/>
</dbReference>
<dbReference type="InterPro" id="IPR052472">
    <property type="entry name" value="MORN3"/>
</dbReference>
<name>A0AAD9VJT6_9HYME</name>
<evidence type="ECO:0000256" key="2">
    <source>
        <dbReference type="ARBA" id="ARBA00022737"/>
    </source>
</evidence>
<keyword evidence="2" id="KW-0677">Repeat</keyword>
<reference evidence="6" key="1">
    <citation type="submission" date="2021-08" db="EMBL/GenBank/DDBJ databases">
        <authorList>
            <person name="Misof B."/>
            <person name="Oliver O."/>
            <person name="Podsiadlowski L."/>
            <person name="Donath A."/>
            <person name="Peters R."/>
            <person name="Mayer C."/>
            <person name="Rust J."/>
            <person name="Gunkel S."/>
            <person name="Lesny P."/>
            <person name="Martin S."/>
            <person name="Oeyen J.P."/>
            <person name="Petersen M."/>
            <person name="Panagiotis P."/>
            <person name="Wilbrandt J."/>
            <person name="Tanja T."/>
        </authorList>
    </citation>
    <scope>NUCLEOTIDE SEQUENCE</scope>
    <source>
        <strain evidence="6">GBR_01_08_01A</strain>
        <tissue evidence="6">Thorax + abdomen</tissue>
    </source>
</reference>
<dbReference type="InterPro" id="IPR003409">
    <property type="entry name" value="MORN"/>
</dbReference>
<evidence type="ECO:0000313" key="6">
    <source>
        <dbReference type="EMBL" id="KAK2576332.1"/>
    </source>
</evidence>
<keyword evidence="3" id="KW-0968">Cytoplasmic vesicle</keyword>
<dbReference type="SMART" id="SM00698">
    <property type="entry name" value="MORN"/>
    <property type="match status" value="6"/>
</dbReference>
<dbReference type="PANTHER" id="PTHR46511">
    <property type="entry name" value="MORN REPEAT-CONTAINING PROTEIN 3"/>
    <property type="match status" value="1"/>
</dbReference>
<comment type="subcellular location">
    <subcellularLocation>
        <location evidence="1">Cytoplasmic vesicle</location>
        <location evidence="1">Secretory vesicle</location>
        <location evidence="1">Acrosome</location>
    </subcellularLocation>
</comment>
<dbReference type="Proteomes" id="UP001258017">
    <property type="component" value="Unassembled WGS sequence"/>
</dbReference>
<gene>
    <name evidence="6" type="ORF">KPH14_005693</name>
</gene>
<dbReference type="EMBL" id="JAIFRP010004406">
    <property type="protein sequence ID" value="KAK2576332.1"/>
    <property type="molecule type" value="Genomic_DNA"/>
</dbReference>
<dbReference type="Gene3D" id="2.20.110.10">
    <property type="entry name" value="Histone H3 K4-specific methyltransferase SET7/9 N-terminal domain"/>
    <property type="match status" value="3"/>
</dbReference>
<sequence length="248" mass="29161">MPFLKCVKPSVNKEKLEKSKKIGSRHSIYAPRTKRFFKQHYKGEWENDLMVGKGMEIDSDGWMYEGDWFDGRKHGYGVLSKISKDGSIRKVYAGDWITGKKNGFASYWYENGDYFEGYFYRDKRHGYGRMWYKNCDYYQGFWKDDLPNGKGMLVKGSPPRISNKKMFYVFLDSLFLTGDGNRYEGCFTNGKRHGLGTFYHLDSGQRQRGCWNNDFCVSSIMEDINWRQSALHPTEYAIPQIYLSEISY</sequence>